<keyword evidence="1" id="KW-0812">Transmembrane</keyword>
<feature type="non-terminal residue" evidence="2">
    <location>
        <position position="1"/>
    </location>
</feature>
<accession>A0A371FJB9</accession>
<comment type="caution">
    <text evidence="2">The sequence shown here is derived from an EMBL/GenBank/DDBJ whole genome shotgun (WGS) entry which is preliminary data.</text>
</comment>
<organism evidence="2 3">
    <name type="scientific">Mucuna pruriens</name>
    <name type="common">Velvet bean</name>
    <name type="synonym">Dolichos pruriens</name>
    <dbReference type="NCBI Taxonomy" id="157652"/>
    <lineage>
        <taxon>Eukaryota</taxon>
        <taxon>Viridiplantae</taxon>
        <taxon>Streptophyta</taxon>
        <taxon>Embryophyta</taxon>
        <taxon>Tracheophyta</taxon>
        <taxon>Spermatophyta</taxon>
        <taxon>Magnoliopsida</taxon>
        <taxon>eudicotyledons</taxon>
        <taxon>Gunneridae</taxon>
        <taxon>Pentapetalae</taxon>
        <taxon>rosids</taxon>
        <taxon>fabids</taxon>
        <taxon>Fabales</taxon>
        <taxon>Fabaceae</taxon>
        <taxon>Papilionoideae</taxon>
        <taxon>50 kb inversion clade</taxon>
        <taxon>NPAAA clade</taxon>
        <taxon>indigoferoid/millettioid clade</taxon>
        <taxon>Phaseoleae</taxon>
        <taxon>Mucuna</taxon>
    </lineage>
</organism>
<dbReference type="Proteomes" id="UP000257109">
    <property type="component" value="Unassembled WGS sequence"/>
</dbReference>
<feature type="transmembrane region" description="Helical" evidence="1">
    <location>
        <begin position="84"/>
        <end position="105"/>
    </location>
</feature>
<feature type="transmembrane region" description="Helical" evidence="1">
    <location>
        <begin position="29"/>
        <end position="50"/>
    </location>
</feature>
<proteinExistence type="predicted"/>
<gene>
    <name evidence="2" type="ORF">CR513_41329</name>
</gene>
<evidence type="ECO:0000313" key="2">
    <source>
        <dbReference type="EMBL" id="RDX78407.1"/>
    </source>
</evidence>
<keyword evidence="3" id="KW-1185">Reference proteome</keyword>
<keyword evidence="1" id="KW-1133">Transmembrane helix</keyword>
<dbReference type="EMBL" id="QJKJ01008878">
    <property type="protein sequence ID" value="RDX78407.1"/>
    <property type="molecule type" value="Genomic_DNA"/>
</dbReference>
<protein>
    <submittedName>
        <fullName evidence="2">Uncharacterized protein</fullName>
    </submittedName>
</protein>
<evidence type="ECO:0000313" key="3">
    <source>
        <dbReference type="Proteomes" id="UP000257109"/>
    </source>
</evidence>
<reference evidence="2" key="1">
    <citation type="submission" date="2018-05" db="EMBL/GenBank/DDBJ databases">
        <title>Draft genome of Mucuna pruriens seed.</title>
        <authorList>
            <person name="Nnadi N.E."/>
            <person name="Vos R."/>
            <person name="Hasami M.H."/>
            <person name="Devisetty U.K."/>
            <person name="Aguiy J.C."/>
        </authorList>
    </citation>
    <scope>NUCLEOTIDE SEQUENCE [LARGE SCALE GENOMIC DNA]</scope>
    <source>
        <strain evidence="2">JCA_2017</strain>
    </source>
</reference>
<name>A0A371FJB9_MUCPR</name>
<dbReference type="AlphaFoldDB" id="A0A371FJB9"/>
<keyword evidence="1" id="KW-0472">Membrane</keyword>
<evidence type="ECO:0000256" key="1">
    <source>
        <dbReference type="SAM" id="Phobius"/>
    </source>
</evidence>
<sequence>MPLNEFMIPPSLIHGHTQFGQEGEVVETLITTFIVMLEIVALTIYIAIIAPRIPPSSYKVNLRYGFSVAVTLTPFDIASNSERLLARVNVIPLMTQSIVALLTMLHLKNVSQIHAYFCF</sequence>